<name>A0A6J5PX54_9CAUD</name>
<proteinExistence type="predicted"/>
<protein>
    <submittedName>
        <fullName evidence="1">Uncharacterized protein</fullName>
    </submittedName>
</protein>
<accession>A0A6J5PX54</accession>
<organism evidence="1">
    <name type="scientific">uncultured Caudovirales phage</name>
    <dbReference type="NCBI Taxonomy" id="2100421"/>
    <lineage>
        <taxon>Viruses</taxon>
        <taxon>Duplodnaviria</taxon>
        <taxon>Heunggongvirae</taxon>
        <taxon>Uroviricota</taxon>
        <taxon>Caudoviricetes</taxon>
        <taxon>Peduoviridae</taxon>
        <taxon>Maltschvirus</taxon>
        <taxon>Maltschvirus maltsch</taxon>
    </lineage>
</organism>
<evidence type="ECO:0000313" key="1">
    <source>
        <dbReference type="EMBL" id="CAB4175287.1"/>
    </source>
</evidence>
<reference evidence="1" key="1">
    <citation type="submission" date="2020-05" db="EMBL/GenBank/DDBJ databases">
        <authorList>
            <person name="Chiriac C."/>
            <person name="Salcher M."/>
            <person name="Ghai R."/>
            <person name="Kavagutti S V."/>
        </authorList>
    </citation>
    <scope>NUCLEOTIDE SEQUENCE</scope>
</reference>
<gene>
    <name evidence="1" type="ORF">UFOVP972_137</name>
</gene>
<dbReference type="EMBL" id="LR796923">
    <property type="protein sequence ID" value="CAB4175287.1"/>
    <property type="molecule type" value="Genomic_DNA"/>
</dbReference>
<sequence length="62" mass="7536">MLKNKNEIENYEDKAKVLQENGWETWYHDDNWIKTEWVEQGKKIDMMGRSTDKVYASLIEKQ</sequence>